<dbReference type="PANTHER" id="PTHR43798">
    <property type="entry name" value="MONOACYLGLYCEROL LIPASE"/>
    <property type="match status" value="1"/>
</dbReference>
<dbReference type="InterPro" id="IPR050266">
    <property type="entry name" value="AB_hydrolase_sf"/>
</dbReference>
<evidence type="ECO:0000313" key="2">
    <source>
        <dbReference type="EMBL" id="SKC12009.1"/>
    </source>
</evidence>
<dbReference type="STRING" id="439228.SAMN06295920_12010"/>
<dbReference type="EMBL" id="FUYM01000020">
    <property type="protein sequence ID" value="SKC12009.1"/>
    <property type="molecule type" value="Genomic_DNA"/>
</dbReference>
<keyword evidence="3" id="KW-1185">Reference proteome</keyword>
<evidence type="ECO:0000313" key="3">
    <source>
        <dbReference type="Proteomes" id="UP000189818"/>
    </source>
</evidence>
<sequence length="263" mass="27473">MDGSKSADGIWSEQHGGGDAVLLLVHGLGANGAVWDPLLELAIQSWPGKIVVPDLRGHGRSDHRDNYSFGTMAADLAGLIAPGARVSIIGHSLGGLLGAFLGSGWFGVEVDDVLALSVKMKWSPEEIEKGRAVARNPVKWLPSRDEALGRYLRVSGLDASAARIRRSADAGIVERDGSYRLAMDGRVFGTASLGVRTIVDAARCPVAFATGEADPLAPSADFAELGVPVTIIGGAGHQVPVEAPADVWRLFSDAHRSAAKPSA</sequence>
<accession>A0A1T5GUG1</accession>
<organism evidence="2 3">
    <name type="scientific">Rhizorhabdus histidinilytica</name>
    <dbReference type="NCBI Taxonomy" id="439228"/>
    <lineage>
        <taxon>Bacteria</taxon>
        <taxon>Pseudomonadati</taxon>
        <taxon>Pseudomonadota</taxon>
        <taxon>Alphaproteobacteria</taxon>
        <taxon>Sphingomonadales</taxon>
        <taxon>Sphingomonadaceae</taxon>
        <taxon>Rhizorhabdus</taxon>
    </lineage>
</organism>
<dbReference type="Pfam" id="PF12697">
    <property type="entry name" value="Abhydrolase_6"/>
    <property type="match status" value="1"/>
</dbReference>
<dbReference type="Proteomes" id="UP000189818">
    <property type="component" value="Unassembled WGS sequence"/>
</dbReference>
<dbReference type="InterPro" id="IPR029058">
    <property type="entry name" value="AB_hydrolase_fold"/>
</dbReference>
<name>A0A1T5GUG1_9SPHN</name>
<gene>
    <name evidence="2" type="ORF">SAMN06295920_12010</name>
</gene>
<dbReference type="InterPro" id="IPR000073">
    <property type="entry name" value="AB_hydrolase_1"/>
</dbReference>
<dbReference type="SUPFAM" id="SSF53474">
    <property type="entry name" value="alpha/beta-Hydrolases"/>
    <property type="match status" value="1"/>
</dbReference>
<protein>
    <submittedName>
        <fullName evidence="2">Pimeloyl-ACP methyl ester carboxylesterase</fullName>
    </submittedName>
</protein>
<dbReference type="Gene3D" id="3.40.50.1820">
    <property type="entry name" value="alpha/beta hydrolase"/>
    <property type="match status" value="1"/>
</dbReference>
<evidence type="ECO:0000259" key="1">
    <source>
        <dbReference type="Pfam" id="PF12697"/>
    </source>
</evidence>
<dbReference type="AlphaFoldDB" id="A0A1T5GUG1"/>
<reference evidence="3" key="1">
    <citation type="submission" date="2017-02" db="EMBL/GenBank/DDBJ databases">
        <authorList>
            <person name="Varghese N."/>
            <person name="Submissions S."/>
        </authorList>
    </citation>
    <scope>NUCLEOTIDE SEQUENCE [LARGE SCALE GENOMIC DNA]</scope>
    <source>
        <strain evidence="3">UM2</strain>
    </source>
</reference>
<proteinExistence type="predicted"/>
<feature type="domain" description="AB hydrolase-1" evidence="1">
    <location>
        <begin position="22"/>
        <end position="247"/>
    </location>
</feature>